<dbReference type="PANTHER" id="PTHR35176:SF6">
    <property type="entry name" value="HEME OXYGENASE HI_0854-RELATED"/>
    <property type="match status" value="1"/>
</dbReference>
<evidence type="ECO:0000256" key="1">
    <source>
        <dbReference type="ARBA" id="ARBA00023002"/>
    </source>
</evidence>
<dbReference type="PANTHER" id="PTHR35176">
    <property type="entry name" value="HEME OXYGENASE HI_0854-RELATED"/>
    <property type="match status" value="1"/>
</dbReference>
<accession>A0A7J5UU90</accession>
<organism evidence="3 4">
    <name type="scientific">Georgenia thermotolerans</name>
    <dbReference type="NCBI Taxonomy" id="527326"/>
    <lineage>
        <taxon>Bacteria</taxon>
        <taxon>Bacillati</taxon>
        <taxon>Actinomycetota</taxon>
        <taxon>Actinomycetes</taxon>
        <taxon>Micrococcales</taxon>
        <taxon>Bogoriellaceae</taxon>
        <taxon>Georgenia</taxon>
    </lineage>
</organism>
<evidence type="ECO:0000313" key="4">
    <source>
        <dbReference type="Proteomes" id="UP000451860"/>
    </source>
</evidence>
<protein>
    <submittedName>
        <fullName evidence="3">Pyridoxamine 5-phosphate oxidase</fullName>
    </submittedName>
</protein>
<sequence>MTPDDVAAAMADPVAQRLLASANPARLAYVARDGTPRVVPVGFDWNGATIVIGTVPGSAKVRALEANPAVALTIDTSPPAWPPHVLLVRGTATVTLVDGVFPEYVAGARKLTPAAEFADWEAGVRALYDQMARIDVTPTWVRIHDFETRIPRAVEELARRKRGDARR</sequence>
<dbReference type="InterPro" id="IPR012349">
    <property type="entry name" value="Split_barrel_FMN-bd"/>
</dbReference>
<gene>
    <name evidence="3" type="ORF">GB883_01935</name>
</gene>
<proteinExistence type="predicted"/>
<keyword evidence="1" id="KW-0560">Oxidoreductase</keyword>
<feature type="domain" description="Pyridoxamine 5'-phosphate oxidase N-terminal" evidence="2">
    <location>
        <begin position="14"/>
        <end position="105"/>
    </location>
</feature>
<reference evidence="3 4" key="1">
    <citation type="submission" date="2019-10" db="EMBL/GenBank/DDBJ databases">
        <title>Georgenia wutianyii sp. nov. and Georgenia yuyongxinii sp. nov. isolated from plateau pika (Ochotona curzoniae) in the Qinghai-Tibet plateau of China.</title>
        <authorList>
            <person name="Tian Z."/>
        </authorList>
    </citation>
    <scope>NUCLEOTIDE SEQUENCE [LARGE SCALE GENOMIC DNA]</scope>
    <source>
        <strain evidence="3 4">DSM 21501</strain>
    </source>
</reference>
<evidence type="ECO:0000313" key="3">
    <source>
        <dbReference type="EMBL" id="KAE8765842.1"/>
    </source>
</evidence>
<evidence type="ECO:0000259" key="2">
    <source>
        <dbReference type="Pfam" id="PF01243"/>
    </source>
</evidence>
<dbReference type="Pfam" id="PF01243">
    <property type="entry name" value="PNPOx_N"/>
    <property type="match status" value="1"/>
</dbReference>
<comment type="caution">
    <text evidence="3">The sequence shown here is derived from an EMBL/GenBank/DDBJ whole genome shotgun (WGS) entry which is preliminary data.</text>
</comment>
<dbReference type="GO" id="GO:0070967">
    <property type="term" value="F:coenzyme F420 binding"/>
    <property type="evidence" value="ECO:0007669"/>
    <property type="project" value="TreeGrafter"/>
</dbReference>
<dbReference type="InterPro" id="IPR052019">
    <property type="entry name" value="F420H2_bilvrd_red/Heme_oxyg"/>
</dbReference>
<dbReference type="GO" id="GO:0005829">
    <property type="term" value="C:cytosol"/>
    <property type="evidence" value="ECO:0007669"/>
    <property type="project" value="TreeGrafter"/>
</dbReference>
<dbReference type="RefSeq" id="WP_152200664.1">
    <property type="nucleotide sequence ID" value="NZ_VUKF01000004.1"/>
</dbReference>
<dbReference type="AlphaFoldDB" id="A0A7J5UU90"/>
<dbReference type="EMBL" id="WHJE01000004">
    <property type="protein sequence ID" value="KAE8765842.1"/>
    <property type="molecule type" value="Genomic_DNA"/>
</dbReference>
<dbReference type="Gene3D" id="2.30.110.10">
    <property type="entry name" value="Electron Transport, Fmn-binding Protein, Chain A"/>
    <property type="match status" value="1"/>
</dbReference>
<dbReference type="Proteomes" id="UP000451860">
    <property type="component" value="Unassembled WGS sequence"/>
</dbReference>
<dbReference type="InterPro" id="IPR011576">
    <property type="entry name" value="Pyridox_Oxase_N"/>
</dbReference>
<dbReference type="GO" id="GO:0016627">
    <property type="term" value="F:oxidoreductase activity, acting on the CH-CH group of donors"/>
    <property type="evidence" value="ECO:0007669"/>
    <property type="project" value="TreeGrafter"/>
</dbReference>
<dbReference type="OrthoDB" id="7062584at2"/>
<dbReference type="SUPFAM" id="SSF50475">
    <property type="entry name" value="FMN-binding split barrel"/>
    <property type="match status" value="1"/>
</dbReference>
<keyword evidence="4" id="KW-1185">Reference proteome</keyword>
<name>A0A7J5UU90_9MICO</name>